<dbReference type="STRING" id="645134.A0A0L0HG47"/>
<evidence type="ECO:0000256" key="17">
    <source>
        <dbReference type="PIRNR" id="PIRNR000848"/>
    </source>
</evidence>
<keyword evidence="15" id="KW-0464">Manganese</keyword>
<keyword evidence="14 17" id="KW-0594">Phospholipid biosynthesis</keyword>
<dbReference type="Gene3D" id="1.20.120.1760">
    <property type="match status" value="1"/>
</dbReference>
<feature type="transmembrane region" description="Helical" evidence="19">
    <location>
        <begin position="145"/>
        <end position="163"/>
    </location>
</feature>
<evidence type="ECO:0000256" key="7">
    <source>
        <dbReference type="ARBA" id="ARBA00022679"/>
    </source>
</evidence>
<organism evidence="20 21">
    <name type="scientific">Spizellomyces punctatus (strain DAOM BR117)</name>
    <dbReference type="NCBI Taxonomy" id="645134"/>
    <lineage>
        <taxon>Eukaryota</taxon>
        <taxon>Fungi</taxon>
        <taxon>Fungi incertae sedis</taxon>
        <taxon>Chytridiomycota</taxon>
        <taxon>Chytridiomycota incertae sedis</taxon>
        <taxon>Chytridiomycetes</taxon>
        <taxon>Spizellomycetales</taxon>
        <taxon>Spizellomycetaceae</taxon>
        <taxon>Spizellomyces</taxon>
    </lineage>
</organism>
<evidence type="ECO:0000313" key="21">
    <source>
        <dbReference type="Proteomes" id="UP000053201"/>
    </source>
</evidence>
<dbReference type="PROSITE" id="PS00379">
    <property type="entry name" value="CDP_ALCOHOL_P_TRANSF"/>
    <property type="match status" value="1"/>
</dbReference>
<evidence type="ECO:0000256" key="8">
    <source>
        <dbReference type="ARBA" id="ARBA00022692"/>
    </source>
</evidence>
<evidence type="ECO:0000256" key="4">
    <source>
        <dbReference type="ARBA" id="ARBA00010441"/>
    </source>
</evidence>
<comment type="cofactor">
    <cofactor evidence="2">
        <name>Mg(2+)</name>
        <dbReference type="ChEBI" id="CHEBI:18420"/>
    </cofactor>
</comment>
<evidence type="ECO:0000256" key="9">
    <source>
        <dbReference type="ARBA" id="ARBA00022723"/>
    </source>
</evidence>
<keyword evidence="8 19" id="KW-0812">Transmembrane</keyword>
<keyword evidence="21" id="KW-1185">Reference proteome</keyword>
<dbReference type="OMA" id="VTGVFFY"/>
<evidence type="ECO:0000256" key="2">
    <source>
        <dbReference type="ARBA" id="ARBA00001946"/>
    </source>
</evidence>
<keyword evidence="6 17" id="KW-0444">Lipid biosynthesis</keyword>
<dbReference type="VEuPathDB" id="FungiDB:SPPG_04782"/>
<evidence type="ECO:0000256" key="3">
    <source>
        <dbReference type="ARBA" id="ARBA00004141"/>
    </source>
</evidence>
<dbReference type="EC" id="2.7.8.11" evidence="5 17"/>
<dbReference type="Pfam" id="PF01066">
    <property type="entry name" value="CDP-OH_P_transf"/>
    <property type="match status" value="1"/>
</dbReference>
<keyword evidence="10" id="KW-0460">Magnesium</keyword>
<dbReference type="GO" id="GO:0003881">
    <property type="term" value="F:CDP-diacylglycerol-inositol 3-phosphatidyltransferase activity"/>
    <property type="evidence" value="ECO:0007669"/>
    <property type="project" value="UniProtKB-UniRule"/>
</dbReference>
<evidence type="ECO:0000256" key="10">
    <source>
        <dbReference type="ARBA" id="ARBA00022842"/>
    </source>
</evidence>
<dbReference type="FunCoup" id="A0A0L0HG47">
    <property type="interactions" value="476"/>
</dbReference>
<keyword evidence="7 17" id="KW-0808">Transferase</keyword>
<dbReference type="RefSeq" id="XP_016608505.1">
    <property type="nucleotide sequence ID" value="XM_016753016.1"/>
</dbReference>
<dbReference type="OrthoDB" id="10251079at2759"/>
<feature type="transmembrane region" description="Helical" evidence="19">
    <location>
        <begin position="83"/>
        <end position="104"/>
    </location>
</feature>
<dbReference type="InterPro" id="IPR048254">
    <property type="entry name" value="CDP_ALCOHOL_P_TRANSF_CS"/>
</dbReference>
<proteinExistence type="inferred from homology"/>
<evidence type="ECO:0000256" key="18">
    <source>
        <dbReference type="RuleBase" id="RU003750"/>
    </source>
</evidence>
<evidence type="ECO:0000256" key="11">
    <source>
        <dbReference type="ARBA" id="ARBA00022989"/>
    </source>
</evidence>
<reference evidence="20 21" key="1">
    <citation type="submission" date="2009-08" db="EMBL/GenBank/DDBJ databases">
        <title>The Genome Sequence of Spizellomyces punctatus strain DAOM BR117.</title>
        <authorList>
            <consortium name="The Broad Institute Genome Sequencing Platform"/>
            <person name="Russ C."/>
            <person name="Cuomo C."/>
            <person name="Shea T."/>
            <person name="Young S.K."/>
            <person name="Zeng Q."/>
            <person name="Koehrsen M."/>
            <person name="Haas B."/>
            <person name="Borodovsky M."/>
            <person name="Guigo R."/>
            <person name="Alvarado L."/>
            <person name="Berlin A."/>
            <person name="Bochicchio J."/>
            <person name="Borenstein D."/>
            <person name="Chapman S."/>
            <person name="Chen Z."/>
            <person name="Engels R."/>
            <person name="Freedman E."/>
            <person name="Gellesch M."/>
            <person name="Goldberg J."/>
            <person name="Griggs A."/>
            <person name="Gujja S."/>
            <person name="Heiman D."/>
            <person name="Hepburn T."/>
            <person name="Howarth C."/>
            <person name="Jen D."/>
            <person name="Larson L."/>
            <person name="Lewis B."/>
            <person name="Mehta T."/>
            <person name="Park D."/>
            <person name="Pearson M."/>
            <person name="Roberts A."/>
            <person name="Saif S."/>
            <person name="Shenoy N."/>
            <person name="Sisk P."/>
            <person name="Stolte C."/>
            <person name="Sykes S."/>
            <person name="Thomson T."/>
            <person name="Walk T."/>
            <person name="White J."/>
            <person name="Yandava C."/>
            <person name="Burger G."/>
            <person name="Gray M.W."/>
            <person name="Holland P.W.H."/>
            <person name="King N."/>
            <person name="Lang F.B.F."/>
            <person name="Roger A.J."/>
            <person name="Ruiz-Trillo I."/>
            <person name="Lander E."/>
            <person name="Nusbaum C."/>
        </authorList>
    </citation>
    <scope>NUCLEOTIDE SEQUENCE [LARGE SCALE GENOMIC DNA]</scope>
    <source>
        <strain evidence="20 21">DAOM BR117</strain>
    </source>
</reference>
<dbReference type="Proteomes" id="UP000053201">
    <property type="component" value="Unassembled WGS sequence"/>
</dbReference>
<accession>A0A0L0HG47</accession>
<feature type="transmembrane region" description="Helical" evidence="19">
    <location>
        <begin position="175"/>
        <end position="193"/>
    </location>
</feature>
<keyword evidence="11 19" id="KW-1133">Transmembrane helix</keyword>
<evidence type="ECO:0000256" key="13">
    <source>
        <dbReference type="ARBA" id="ARBA00023136"/>
    </source>
</evidence>
<dbReference type="InParanoid" id="A0A0L0HG47"/>
<dbReference type="FunFam" id="1.20.120.1760:FF:000003">
    <property type="entry name" value="CDP-diacylglycerol--inositol 3-phosphatidyltransferase"/>
    <property type="match status" value="1"/>
</dbReference>
<dbReference type="GO" id="GO:0016020">
    <property type="term" value="C:membrane"/>
    <property type="evidence" value="ECO:0007669"/>
    <property type="project" value="UniProtKB-SubCell"/>
</dbReference>
<evidence type="ECO:0000256" key="5">
    <source>
        <dbReference type="ARBA" id="ARBA00013212"/>
    </source>
</evidence>
<dbReference type="PANTHER" id="PTHR15362:SF4">
    <property type="entry name" value="CDP-DIACYLGLYCEROL--INOSITOL 3-PHOSPHATIDYLTRANSFERASE"/>
    <property type="match status" value="1"/>
</dbReference>
<dbReference type="eggNOG" id="KOG3240">
    <property type="taxonomic scope" value="Eukaryota"/>
</dbReference>
<dbReference type="GeneID" id="27688212"/>
<dbReference type="GO" id="GO:0046872">
    <property type="term" value="F:metal ion binding"/>
    <property type="evidence" value="ECO:0007669"/>
    <property type="project" value="UniProtKB-KW"/>
</dbReference>
<comment type="subcellular location">
    <subcellularLocation>
        <location evidence="3">Membrane</location>
        <topology evidence="3">Multi-pass membrane protein</topology>
    </subcellularLocation>
</comment>
<dbReference type="GO" id="GO:0005794">
    <property type="term" value="C:Golgi apparatus"/>
    <property type="evidence" value="ECO:0007669"/>
    <property type="project" value="TreeGrafter"/>
</dbReference>
<gene>
    <name evidence="20" type="ORF">SPPG_04782</name>
</gene>
<evidence type="ECO:0000256" key="1">
    <source>
        <dbReference type="ARBA" id="ARBA00001936"/>
    </source>
</evidence>
<dbReference type="AlphaFoldDB" id="A0A0L0HG47"/>
<dbReference type="InterPro" id="IPR043130">
    <property type="entry name" value="CDP-OH_PTrfase_TM_dom"/>
</dbReference>
<evidence type="ECO:0000256" key="19">
    <source>
        <dbReference type="SAM" id="Phobius"/>
    </source>
</evidence>
<dbReference type="InterPro" id="IPR000462">
    <property type="entry name" value="CDP-OH_P_trans"/>
</dbReference>
<dbReference type="PANTHER" id="PTHR15362">
    <property type="entry name" value="PHOSPHATIDYLINOSITOL SYNTHASE"/>
    <property type="match status" value="1"/>
</dbReference>
<evidence type="ECO:0000256" key="16">
    <source>
        <dbReference type="ARBA" id="ARBA00023264"/>
    </source>
</evidence>
<comment type="cofactor">
    <cofactor evidence="1">
        <name>Mn(2+)</name>
        <dbReference type="ChEBI" id="CHEBI:29035"/>
    </cofactor>
</comment>
<feature type="transmembrane region" description="Helical" evidence="19">
    <location>
        <begin position="12"/>
        <end position="33"/>
    </location>
</feature>
<evidence type="ECO:0000313" key="20">
    <source>
        <dbReference type="EMBL" id="KND00466.1"/>
    </source>
</evidence>
<evidence type="ECO:0000256" key="12">
    <source>
        <dbReference type="ARBA" id="ARBA00023098"/>
    </source>
</evidence>
<dbReference type="PIRSF" id="PIRSF000848">
    <property type="entry name" value="CDP_diag_ino_3_P"/>
    <property type="match status" value="1"/>
</dbReference>
<comment type="catalytic activity">
    <reaction evidence="17">
        <text>a CDP-1,2-diacyl-sn-glycerol + myo-inositol = a 1,2-diacyl-sn-glycero-3-phospho-(1D-myo-inositol) + CMP + H(+)</text>
        <dbReference type="Rhea" id="RHEA:11580"/>
        <dbReference type="ChEBI" id="CHEBI:15378"/>
        <dbReference type="ChEBI" id="CHEBI:17268"/>
        <dbReference type="ChEBI" id="CHEBI:57880"/>
        <dbReference type="ChEBI" id="CHEBI:58332"/>
        <dbReference type="ChEBI" id="CHEBI:60377"/>
        <dbReference type="EC" id="2.7.8.11"/>
    </reaction>
</comment>
<dbReference type="GO" id="GO:0006661">
    <property type="term" value="P:phosphatidylinositol biosynthetic process"/>
    <property type="evidence" value="ECO:0007669"/>
    <property type="project" value="TreeGrafter"/>
</dbReference>
<evidence type="ECO:0000256" key="6">
    <source>
        <dbReference type="ARBA" id="ARBA00022516"/>
    </source>
</evidence>
<comment type="similarity">
    <text evidence="4 17 18">Belongs to the CDP-alcohol phosphatidyltransferase class-I family.</text>
</comment>
<keyword evidence="9" id="KW-0479">Metal-binding</keyword>
<name>A0A0L0HG47_SPIPD</name>
<evidence type="ECO:0000256" key="14">
    <source>
        <dbReference type="ARBA" id="ARBA00023209"/>
    </source>
</evidence>
<keyword evidence="13 17" id="KW-0472">Membrane</keyword>
<protein>
    <recommendedName>
        <fullName evidence="5 17">CDP-diacylglycerol--inositol 3-phosphatidyltransferase</fullName>
        <ecNumber evidence="5 17">2.7.8.11</ecNumber>
    </recommendedName>
</protein>
<dbReference type="EMBL" id="KQ257456">
    <property type="protein sequence ID" value="KND00466.1"/>
    <property type="molecule type" value="Genomic_DNA"/>
</dbReference>
<sequence length="263" mass="28455">MFSPSKTDNVFLFVPNLIGYARVLLMFAALWYLPYHTYTAMALYSISCLLDAADGQAARYFGQTSRFGAVLDMVTDRSTTSCLLIYLALAFPRFTLFFQTLLALDLSAHYLQMYSSLVLGAGSHKNVDPKKTSWLLRQYYTNNKVLFVVCAGNELFFIALYLVGTWHVEIAKKGGLAMLGIGAGYPAVAAAGAGVGTPSGGAWIPNVEGVDTTSYVACVALAIAMFPVFALKQVTNVIQLVGASRNLARLDKVTRAQAVGKSQ</sequence>
<evidence type="ECO:0000256" key="15">
    <source>
        <dbReference type="ARBA" id="ARBA00023211"/>
    </source>
</evidence>
<keyword evidence="12 17" id="KW-0443">Lipid metabolism</keyword>
<feature type="transmembrane region" description="Helical" evidence="19">
    <location>
        <begin position="213"/>
        <end position="231"/>
    </location>
</feature>
<dbReference type="InterPro" id="IPR014387">
    <property type="entry name" value="CDP_diag_ino_3_P_euk"/>
</dbReference>
<keyword evidence="16 17" id="KW-1208">Phospholipid metabolism</keyword>